<reference evidence="2" key="1">
    <citation type="journal article" date="2017" name="Science">
        <title>Giant viruses with an expanded complement of translation system components.</title>
        <authorList>
            <person name="Schulz F."/>
            <person name="Yutin N."/>
            <person name="Ivanova N.N."/>
            <person name="Ortega D.R."/>
            <person name="Lee T.K."/>
            <person name="Vierheilig J."/>
            <person name="Daims H."/>
            <person name="Horn M."/>
            <person name="Wagner M."/>
            <person name="Jensen G.J."/>
            <person name="Kyrpides N.C."/>
            <person name="Koonin E.V."/>
            <person name="Woyke T."/>
        </authorList>
    </citation>
    <scope>NUCLEOTIDE SEQUENCE</scope>
    <source>
        <strain evidence="2">HKV1</strain>
    </source>
</reference>
<sequence length="138" mass="16473">MSEKKYKHKYEKYKKKYHALKRHNFSTEFILPIRDPWLTYIEIGKKTVEGRLGNYNKFKKWINKDVTFFNSKKSIIVHVIDVRCYNTLYEYLDKEGFDKVLPGVNTYQEAVDIYHEFYSDERIKAAGGMCGIVVKVKN</sequence>
<dbReference type="PANTHER" id="PTHR34204:SF2">
    <property type="entry name" value="RNA-BINDING ASCH DOMAIN PROTEIN"/>
    <property type="match status" value="1"/>
</dbReference>
<evidence type="ECO:0000259" key="1">
    <source>
        <dbReference type="Pfam" id="PF04266"/>
    </source>
</evidence>
<dbReference type="PANTHER" id="PTHR34204">
    <property type="entry name" value="RNA-BINDING ASCH DOMAIN PROTEIN"/>
    <property type="match status" value="1"/>
</dbReference>
<gene>
    <name evidence="2" type="ORF">Hokovirus_2_191</name>
</gene>
<proteinExistence type="predicted"/>
<dbReference type="InterPro" id="IPR007374">
    <property type="entry name" value="ASCH_domain"/>
</dbReference>
<dbReference type="Pfam" id="PF04266">
    <property type="entry name" value="ASCH"/>
    <property type="match status" value="1"/>
</dbReference>
<dbReference type="InterPro" id="IPR015947">
    <property type="entry name" value="PUA-like_sf"/>
</dbReference>
<name>A0A1V0SG99_9VIRU</name>
<dbReference type="SUPFAM" id="SSF88697">
    <property type="entry name" value="PUA domain-like"/>
    <property type="match status" value="1"/>
</dbReference>
<dbReference type="EMBL" id="KY684104">
    <property type="protein sequence ID" value="ARF10664.1"/>
    <property type="molecule type" value="Genomic_DNA"/>
</dbReference>
<dbReference type="Gene3D" id="2.30.130.30">
    <property type="entry name" value="Hypothetical protein"/>
    <property type="match status" value="1"/>
</dbReference>
<evidence type="ECO:0000313" key="2">
    <source>
        <dbReference type="EMBL" id="ARF10664.1"/>
    </source>
</evidence>
<accession>A0A1V0SG99</accession>
<protein>
    <submittedName>
        <fullName evidence="2">ASCH domain protein</fullName>
    </submittedName>
</protein>
<feature type="domain" description="ASCH" evidence="1">
    <location>
        <begin position="33"/>
        <end position="122"/>
    </location>
</feature>
<organism evidence="2">
    <name type="scientific">Hokovirus HKV1</name>
    <dbReference type="NCBI Taxonomy" id="1977638"/>
    <lineage>
        <taxon>Viruses</taxon>
        <taxon>Varidnaviria</taxon>
        <taxon>Bamfordvirae</taxon>
        <taxon>Nucleocytoviricota</taxon>
        <taxon>Megaviricetes</taxon>
        <taxon>Imitervirales</taxon>
        <taxon>Mimiviridae</taxon>
        <taxon>Klosneuvirinae</taxon>
        <taxon>Hokovirus</taxon>
    </lineage>
</organism>